<dbReference type="FunCoup" id="A0A7R8UW12">
    <property type="interactions" value="10"/>
</dbReference>
<evidence type="ECO:0000256" key="6">
    <source>
        <dbReference type="ARBA" id="ARBA00022989"/>
    </source>
</evidence>
<protein>
    <recommendedName>
        <fullName evidence="14">Odorant receptor</fullName>
    </recommendedName>
</protein>
<evidence type="ECO:0000256" key="10">
    <source>
        <dbReference type="ARBA" id="ARBA00038679"/>
    </source>
</evidence>
<feature type="transmembrane region" description="Helical" evidence="11">
    <location>
        <begin position="44"/>
        <end position="67"/>
    </location>
</feature>
<evidence type="ECO:0000256" key="3">
    <source>
        <dbReference type="ARBA" id="ARBA00022606"/>
    </source>
</evidence>
<evidence type="ECO:0000313" key="12">
    <source>
        <dbReference type="EMBL" id="CAD7088078.1"/>
    </source>
</evidence>
<evidence type="ECO:0000256" key="11">
    <source>
        <dbReference type="SAM" id="Phobius"/>
    </source>
</evidence>
<evidence type="ECO:0000256" key="7">
    <source>
        <dbReference type="ARBA" id="ARBA00023136"/>
    </source>
</evidence>
<feature type="transmembrane region" description="Helical" evidence="11">
    <location>
        <begin position="421"/>
        <end position="442"/>
    </location>
</feature>
<dbReference type="InterPro" id="IPR004117">
    <property type="entry name" value="7tm6_olfct_rcpt"/>
</dbReference>
<dbReference type="GO" id="GO:0005549">
    <property type="term" value="F:odorant binding"/>
    <property type="evidence" value="ECO:0007669"/>
    <property type="project" value="InterPro"/>
</dbReference>
<dbReference type="Pfam" id="PF02949">
    <property type="entry name" value="7tm_6"/>
    <property type="match status" value="2"/>
</dbReference>
<gene>
    <name evidence="12" type="ORF">HERILL_LOCUS10736</name>
</gene>
<organism evidence="12 13">
    <name type="scientific">Hermetia illucens</name>
    <name type="common">Black soldier fly</name>
    <dbReference type="NCBI Taxonomy" id="343691"/>
    <lineage>
        <taxon>Eukaryota</taxon>
        <taxon>Metazoa</taxon>
        <taxon>Ecdysozoa</taxon>
        <taxon>Arthropoda</taxon>
        <taxon>Hexapoda</taxon>
        <taxon>Insecta</taxon>
        <taxon>Pterygota</taxon>
        <taxon>Neoptera</taxon>
        <taxon>Endopterygota</taxon>
        <taxon>Diptera</taxon>
        <taxon>Brachycera</taxon>
        <taxon>Stratiomyomorpha</taxon>
        <taxon>Stratiomyidae</taxon>
        <taxon>Hermetiinae</taxon>
        <taxon>Hermetia</taxon>
    </lineage>
</organism>
<sequence>MYQPILRNGQKAELPWQLIFIKFNLCWPLSENVSGITHFFHDAWTMMVTTFFLETIHADWLFIFAYIDDLELITESLCTTFIGMMMFCRILHLQFNRRRLREVFYEFFDRIYISREENEEIFLLIKKALRPMNFLTVACIAPLIIFLLTPIVTVALNYTETGKPFPYKLVFPYDAQKPVAYVITVMYTSWVGIAVTTVIPGEHTLVSMIFNHLTNRMKLLHKDIQAIYVISKEESKLFRRREEGLHIQFNRLLREAIRKQNEAIQFADDLEKLFNPMSFIVFVFSTVLLCVVAFQLAARGVNLTTSRYIFWLCACLFEVHILSNIGQKLIDASQQMANEFYMCNWEHVIQYGSQQDNIQLIRSLQFAIARSQKPVCITVLKFTKISLVTFLRVVALITNGFDERPIPYKMKFQYSLNGTAVYLITYAYTVLTGAACVGTTLAQQTLLAMLVSALRERFNSLHDELQSIFLKTAITLAQRSHKTCNERHTLFRKKLLEVVEKQCSLMRFADSLRDLMDTLCFIVLSSNSLLLCVTSFQIATLNFNLSSSRYLFWLGGCLLDVYIFADMGEKLIESSQQLAEGFYLCNWQHIMEYGTRNKNVQLFREIRFCIARSQKPNRITALKYVVLSRRTFLTVRISRYSLLHKLLSQTKYPFKKEDFPPFGLFC</sequence>
<keyword evidence="8" id="KW-0675">Receptor</keyword>
<evidence type="ECO:0000256" key="4">
    <source>
        <dbReference type="ARBA" id="ARBA00022692"/>
    </source>
</evidence>
<evidence type="ECO:0000256" key="5">
    <source>
        <dbReference type="ARBA" id="ARBA00022725"/>
    </source>
</evidence>
<keyword evidence="2" id="KW-1003">Cell membrane</keyword>
<dbReference type="Proteomes" id="UP000594454">
    <property type="component" value="Chromosome 4"/>
</dbReference>
<feature type="transmembrane region" description="Helical" evidence="11">
    <location>
        <begin position="279"/>
        <end position="296"/>
    </location>
</feature>
<feature type="transmembrane region" description="Helical" evidence="11">
    <location>
        <begin position="308"/>
        <end position="326"/>
    </location>
</feature>
<feature type="transmembrane region" description="Helical" evidence="11">
    <location>
        <begin position="178"/>
        <end position="199"/>
    </location>
</feature>
<keyword evidence="5" id="KW-0552">Olfaction</keyword>
<keyword evidence="13" id="KW-1185">Reference proteome</keyword>
<dbReference type="GO" id="GO:0005886">
    <property type="term" value="C:plasma membrane"/>
    <property type="evidence" value="ECO:0007669"/>
    <property type="project" value="UniProtKB-SubCell"/>
</dbReference>
<dbReference type="GO" id="GO:0004984">
    <property type="term" value="F:olfactory receptor activity"/>
    <property type="evidence" value="ECO:0007669"/>
    <property type="project" value="InterPro"/>
</dbReference>
<comment type="subunit">
    <text evidence="10">Interacts with Orco. Complexes exist early in the endomembrane system in olfactory sensory neurons (OSNs), coupling these complexes to the conserved ciliary trafficking pathway.</text>
</comment>
<evidence type="ECO:0000256" key="9">
    <source>
        <dbReference type="ARBA" id="ARBA00023224"/>
    </source>
</evidence>
<keyword evidence="3" id="KW-0716">Sensory transduction</keyword>
<keyword evidence="4 11" id="KW-0812">Transmembrane</keyword>
<keyword evidence="6 11" id="KW-1133">Transmembrane helix</keyword>
<evidence type="ECO:0008006" key="14">
    <source>
        <dbReference type="Google" id="ProtNLM"/>
    </source>
</evidence>
<dbReference type="GO" id="GO:0007165">
    <property type="term" value="P:signal transduction"/>
    <property type="evidence" value="ECO:0007669"/>
    <property type="project" value="UniProtKB-KW"/>
</dbReference>
<dbReference type="InParanoid" id="A0A7R8UW12"/>
<accession>A0A7R8UW12</accession>
<dbReference type="PANTHER" id="PTHR21137">
    <property type="entry name" value="ODORANT RECEPTOR"/>
    <property type="match status" value="1"/>
</dbReference>
<dbReference type="OrthoDB" id="6678752at2759"/>
<dbReference type="AlphaFoldDB" id="A0A7R8UW12"/>
<reference evidence="12 13" key="1">
    <citation type="submission" date="2020-11" db="EMBL/GenBank/DDBJ databases">
        <authorList>
            <person name="Wallbank WR R."/>
            <person name="Pardo Diaz C."/>
            <person name="Kozak K."/>
            <person name="Martin S."/>
            <person name="Jiggins C."/>
            <person name="Moest M."/>
            <person name="Warren A I."/>
            <person name="Generalovic N T."/>
            <person name="Byers J.R.P. K."/>
            <person name="Montejo-Kovacevich G."/>
            <person name="Yen C E."/>
        </authorList>
    </citation>
    <scope>NUCLEOTIDE SEQUENCE [LARGE SCALE GENOMIC DNA]</scope>
</reference>
<evidence type="ECO:0000256" key="2">
    <source>
        <dbReference type="ARBA" id="ARBA00022475"/>
    </source>
</evidence>
<evidence type="ECO:0000256" key="8">
    <source>
        <dbReference type="ARBA" id="ARBA00023170"/>
    </source>
</evidence>
<evidence type="ECO:0000256" key="1">
    <source>
        <dbReference type="ARBA" id="ARBA00004651"/>
    </source>
</evidence>
<keyword evidence="9" id="KW-0807">Transducer</keyword>
<dbReference type="PANTHER" id="PTHR21137:SF44">
    <property type="entry name" value="ODORANT RECEPTOR 13A-RELATED"/>
    <property type="match status" value="1"/>
</dbReference>
<dbReference type="EMBL" id="LR899012">
    <property type="protein sequence ID" value="CAD7088078.1"/>
    <property type="molecule type" value="Genomic_DNA"/>
</dbReference>
<proteinExistence type="predicted"/>
<evidence type="ECO:0000313" key="13">
    <source>
        <dbReference type="Proteomes" id="UP000594454"/>
    </source>
</evidence>
<name>A0A7R8UW12_HERIL</name>
<feature type="transmembrane region" description="Helical" evidence="11">
    <location>
        <begin position="73"/>
        <end position="91"/>
    </location>
</feature>
<feature type="transmembrane region" description="Helical" evidence="11">
    <location>
        <begin position="134"/>
        <end position="158"/>
    </location>
</feature>
<comment type="subcellular location">
    <subcellularLocation>
        <location evidence="1">Cell membrane</location>
        <topology evidence="1">Multi-pass membrane protein</topology>
    </subcellularLocation>
</comment>
<keyword evidence="7 11" id="KW-0472">Membrane</keyword>